<dbReference type="InterPro" id="IPR050266">
    <property type="entry name" value="AB_hydrolase_sf"/>
</dbReference>
<dbReference type="OrthoDB" id="9786110at2"/>
<evidence type="ECO:0000256" key="1">
    <source>
        <dbReference type="ARBA" id="ARBA00022801"/>
    </source>
</evidence>
<evidence type="ECO:0000256" key="2">
    <source>
        <dbReference type="PIRSR" id="PIRSR017388-1"/>
    </source>
</evidence>
<dbReference type="InterPro" id="IPR012354">
    <property type="entry name" value="Esterase_lipase"/>
</dbReference>
<organism evidence="6 7">
    <name type="scientific">Bacillus gobiensis</name>
    <dbReference type="NCBI Taxonomy" id="1441095"/>
    <lineage>
        <taxon>Bacteria</taxon>
        <taxon>Bacillati</taxon>
        <taxon>Bacillota</taxon>
        <taxon>Bacilli</taxon>
        <taxon>Bacillales</taxon>
        <taxon>Bacillaceae</taxon>
        <taxon>Bacillus</taxon>
    </lineage>
</organism>
<reference evidence="6 7" key="2">
    <citation type="journal article" date="2016" name="Int. J. Syst. Evol. Microbiol.">
        <title>Bacillus gobiensis sp. nov., isolated from a soil sample.</title>
        <authorList>
            <person name="Liu B."/>
            <person name="Liu G.H."/>
            <person name="Cetin S."/>
            <person name="Schumann P."/>
            <person name="Pan Z.Z."/>
            <person name="Chen Q.Q."/>
        </authorList>
    </citation>
    <scope>NUCLEOTIDE SEQUENCE [LARGE SCALE GENOMIC DNA]</scope>
    <source>
        <strain evidence="6 7">FJAT-4402</strain>
    </source>
</reference>
<dbReference type="Gene3D" id="3.40.50.1820">
    <property type="entry name" value="alpha/beta hydrolase"/>
    <property type="match status" value="1"/>
</dbReference>
<proteinExistence type="predicted"/>
<evidence type="ECO:0000256" key="4">
    <source>
        <dbReference type="SAM" id="Phobius"/>
    </source>
</evidence>
<accession>A0A0M5JB54</accession>
<dbReference type="PANTHER" id="PTHR43798">
    <property type="entry name" value="MONOACYLGLYCEROL LIPASE"/>
    <property type="match status" value="1"/>
</dbReference>
<evidence type="ECO:0000313" key="6">
    <source>
        <dbReference type="EMBL" id="ALC83801.1"/>
    </source>
</evidence>
<dbReference type="PIRSF" id="PIRSF017388">
    <property type="entry name" value="Esterase_lipase"/>
    <property type="match status" value="1"/>
</dbReference>
<feature type="domain" description="Serine aminopeptidase S33" evidence="5">
    <location>
        <begin position="5"/>
        <end position="213"/>
    </location>
</feature>
<keyword evidence="4" id="KW-0472">Membrane</keyword>
<dbReference type="EMBL" id="CP012600">
    <property type="protein sequence ID" value="ALC83801.1"/>
    <property type="molecule type" value="Genomic_DNA"/>
</dbReference>
<dbReference type="AlphaFoldDB" id="A0A0M5JB54"/>
<reference evidence="7" key="1">
    <citation type="submission" date="2015-08" db="EMBL/GenBank/DDBJ databases">
        <title>Genome sequencing project for genomic taxonomy and phylogenomics of Bacillus-like bacteria.</title>
        <authorList>
            <person name="Liu B."/>
            <person name="Wang J."/>
            <person name="Zhu Y."/>
            <person name="Liu G."/>
            <person name="Chen Q."/>
            <person name="Chen Z."/>
            <person name="Lan J."/>
            <person name="Che J."/>
            <person name="Ge C."/>
            <person name="Shi H."/>
            <person name="Pan Z."/>
            <person name="Liu X."/>
        </authorList>
    </citation>
    <scope>NUCLEOTIDE SEQUENCE [LARGE SCALE GENOMIC DNA]</scope>
    <source>
        <strain evidence="7">FJAT-4402</strain>
    </source>
</reference>
<dbReference type="Proteomes" id="UP000067625">
    <property type="component" value="Chromosome"/>
</dbReference>
<feature type="active site" description="Charge relay system" evidence="2">
    <location>
        <position position="177"/>
    </location>
</feature>
<evidence type="ECO:0000313" key="7">
    <source>
        <dbReference type="Proteomes" id="UP000067625"/>
    </source>
</evidence>
<feature type="transmembrane region" description="Helical" evidence="4">
    <location>
        <begin position="72"/>
        <end position="89"/>
    </location>
</feature>
<name>A0A0M5JB54_9BACI</name>
<dbReference type="Pfam" id="PF12146">
    <property type="entry name" value="Hydrolase_4"/>
    <property type="match status" value="1"/>
</dbReference>
<feature type="active site" description="Nucleophile" evidence="2">
    <location>
        <position position="78"/>
    </location>
</feature>
<keyword evidence="4" id="KW-0812">Transmembrane</keyword>
<sequence>MIGCLCIHGFTGAPYEVEPLADYFKKSTDWDVQTITLPGHGDTLALKGISFQEWLACAEIELVRMLKRCDELYIIGFSMGGMIAAYLAAKYPVKKLVLLSAAALYINPRQFIADLAHLWKDSVRGTLAENIIYSRYKKKFLKTPISSAFQFQKLVKATKPALKSLELPVLIVQGECDAIVPVSSARFLYNTIPSSHKELYLIPDCKHHVCLEENAGQLFKHVESFLNKEFQNAQFQQANY</sequence>
<keyword evidence="1" id="KW-0378">Hydrolase</keyword>
<feature type="binding site" evidence="3">
    <location>
        <position position="10"/>
    </location>
    <ligand>
        <name>substrate</name>
    </ligand>
</feature>
<dbReference type="RefSeq" id="WP_053605674.1">
    <property type="nucleotide sequence ID" value="NZ_CP012600.1"/>
</dbReference>
<dbReference type="STRING" id="1441095.AM592_21490"/>
<dbReference type="InterPro" id="IPR022742">
    <property type="entry name" value="Hydrolase_4"/>
</dbReference>
<feature type="active site" description="Charge relay system" evidence="2">
    <location>
        <position position="207"/>
    </location>
</feature>
<dbReference type="SUPFAM" id="SSF53474">
    <property type="entry name" value="alpha/beta-Hydrolases"/>
    <property type="match status" value="1"/>
</dbReference>
<dbReference type="GO" id="GO:0016020">
    <property type="term" value="C:membrane"/>
    <property type="evidence" value="ECO:0007669"/>
    <property type="project" value="TreeGrafter"/>
</dbReference>
<feature type="binding site" evidence="3">
    <location>
        <position position="79"/>
    </location>
    <ligand>
        <name>substrate</name>
    </ligand>
</feature>
<protein>
    <submittedName>
        <fullName evidence="6">Carboxylesterase</fullName>
    </submittedName>
</protein>
<gene>
    <name evidence="6" type="ORF">AM592_21490</name>
</gene>
<evidence type="ECO:0000256" key="3">
    <source>
        <dbReference type="PIRSR" id="PIRSR017388-2"/>
    </source>
</evidence>
<dbReference type="GO" id="GO:0052689">
    <property type="term" value="F:carboxylic ester hydrolase activity"/>
    <property type="evidence" value="ECO:0007669"/>
    <property type="project" value="InterPro"/>
</dbReference>
<evidence type="ECO:0000259" key="5">
    <source>
        <dbReference type="Pfam" id="PF12146"/>
    </source>
</evidence>
<dbReference type="PATRIC" id="fig|1441095.3.peg.4760"/>
<dbReference type="InterPro" id="IPR029058">
    <property type="entry name" value="AB_hydrolase_fold"/>
</dbReference>
<dbReference type="PANTHER" id="PTHR43798:SF31">
    <property type="entry name" value="AB HYDROLASE SUPERFAMILY PROTEIN YCLE"/>
    <property type="match status" value="1"/>
</dbReference>
<keyword evidence="4" id="KW-1133">Transmembrane helix</keyword>
<keyword evidence="7" id="KW-1185">Reference proteome</keyword>